<feature type="non-terminal residue" evidence="1">
    <location>
        <position position="1"/>
    </location>
</feature>
<reference evidence="1" key="1">
    <citation type="submission" date="2021-06" db="EMBL/GenBank/DDBJ databases">
        <authorList>
            <person name="Kallberg Y."/>
            <person name="Tangrot J."/>
            <person name="Rosling A."/>
        </authorList>
    </citation>
    <scope>NUCLEOTIDE SEQUENCE</scope>
    <source>
        <strain evidence="1">MA461A</strain>
    </source>
</reference>
<keyword evidence="2" id="KW-1185">Reference proteome</keyword>
<evidence type="ECO:0000313" key="1">
    <source>
        <dbReference type="EMBL" id="CAG8797583.1"/>
    </source>
</evidence>
<dbReference type="Proteomes" id="UP000789920">
    <property type="component" value="Unassembled WGS sequence"/>
</dbReference>
<accession>A0ACA9RJW6</accession>
<proteinExistence type="predicted"/>
<evidence type="ECO:0000313" key="2">
    <source>
        <dbReference type="Proteomes" id="UP000789920"/>
    </source>
</evidence>
<sequence>KLINNTNYSNELNEVNYETDDLVFNDIRFLDTQEKEKEGPKKRKIKINTSTNTTNIRLKIKNTLYNTLLYY</sequence>
<name>A0ACA9RJW6_9GLOM</name>
<comment type="caution">
    <text evidence="1">The sequence shown here is derived from an EMBL/GenBank/DDBJ whole genome shotgun (WGS) entry which is preliminary data.</text>
</comment>
<organism evidence="1 2">
    <name type="scientific">Racocetra persica</name>
    <dbReference type="NCBI Taxonomy" id="160502"/>
    <lineage>
        <taxon>Eukaryota</taxon>
        <taxon>Fungi</taxon>
        <taxon>Fungi incertae sedis</taxon>
        <taxon>Mucoromycota</taxon>
        <taxon>Glomeromycotina</taxon>
        <taxon>Glomeromycetes</taxon>
        <taxon>Diversisporales</taxon>
        <taxon>Gigasporaceae</taxon>
        <taxon>Racocetra</taxon>
    </lineage>
</organism>
<dbReference type="EMBL" id="CAJVQC010057423">
    <property type="protein sequence ID" value="CAG8797583.1"/>
    <property type="molecule type" value="Genomic_DNA"/>
</dbReference>
<gene>
    <name evidence="1" type="ORF">RPERSI_LOCUS20368</name>
</gene>
<protein>
    <submittedName>
        <fullName evidence="1">775_t:CDS:1</fullName>
    </submittedName>
</protein>